<organism evidence="1 2">
    <name type="scientific">Camellia sinensis</name>
    <name type="common">Tea plant</name>
    <name type="synonym">Thea sinensis</name>
    <dbReference type="NCBI Taxonomy" id="4442"/>
    <lineage>
        <taxon>Eukaryota</taxon>
        <taxon>Viridiplantae</taxon>
        <taxon>Streptophyta</taxon>
        <taxon>Embryophyta</taxon>
        <taxon>Tracheophyta</taxon>
        <taxon>Spermatophyta</taxon>
        <taxon>Magnoliopsida</taxon>
        <taxon>eudicotyledons</taxon>
        <taxon>Gunneridae</taxon>
        <taxon>Pentapetalae</taxon>
        <taxon>asterids</taxon>
        <taxon>Ericales</taxon>
        <taxon>Theaceae</taxon>
        <taxon>Camellia</taxon>
    </lineage>
</organism>
<gene>
    <name evidence="1" type="ORF">HYC85_011247</name>
</gene>
<name>A0A7J7HBK1_CAMSI</name>
<dbReference type="Proteomes" id="UP000593564">
    <property type="component" value="Unassembled WGS sequence"/>
</dbReference>
<accession>A0A7J7HBK1</accession>
<reference evidence="2" key="1">
    <citation type="journal article" date="2020" name="Nat. Commun.">
        <title>Genome assembly of wild tea tree DASZ reveals pedigree and selection history of tea varieties.</title>
        <authorList>
            <person name="Zhang W."/>
            <person name="Zhang Y."/>
            <person name="Qiu H."/>
            <person name="Guo Y."/>
            <person name="Wan H."/>
            <person name="Zhang X."/>
            <person name="Scossa F."/>
            <person name="Alseekh S."/>
            <person name="Zhang Q."/>
            <person name="Wang P."/>
            <person name="Xu L."/>
            <person name="Schmidt M.H."/>
            <person name="Jia X."/>
            <person name="Li D."/>
            <person name="Zhu A."/>
            <person name="Guo F."/>
            <person name="Chen W."/>
            <person name="Ni D."/>
            <person name="Usadel B."/>
            <person name="Fernie A.R."/>
            <person name="Wen W."/>
        </authorList>
    </citation>
    <scope>NUCLEOTIDE SEQUENCE [LARGE SCALE GENOMIC DNA]</scope>
    <source>
        <strain evidence="2">cv. G240</strain>
    </source>
</reference>
<evidence type="ECO:0000313" key="1">
    <source>
        <dbReference type="EMBL" id="KAF5949254.1"/>
    </source>
</evidence>
<comment type="caution">
    <text evidence="1">The sequence shown here is derived from an EMBL/GenBank/DDBJ whole genome shotgun (WGS) entry which is preliminary data.</text>
</comment>
<dbReference type="AlphaFoldDB" id="A0A7J7HBK1"/>
<sequence>MFSSLESDCNHLFFTHPLFSQTRSKPCGRTSRKRCHRGLACGCEAWGQVSRRLERVGDGWSPADERRQNRQKRDFYFYFLLSL</sequence>
<dbReference type="EMBL" id="JACBKZ010000005">
    <property type="protein sequence ID" value="KAF5949254.1"/>
    <property type="molecule type" value="Genomic_DNA"/>
</dbReference>
<keyword evidence="2" id="KW-1185">Reference proteome</keyword>
<proteinExistence type="predicted"/>
<evidence type="ECO:0000313" key="2">
    <source>
        <dbReference type="Proteomes" id="UP000593564"/>
    </source>
</evidence>
<protein>
    <submittedName>
        <fullName evidence="1">Uncharacterized protein</fullName>
    </submittedName>
</protein>
<reference evidence="1 2" key="2">
    <citation type="submission" date="2020-07" db="EMBL/GenBank/DDBJ databases">
        <title>Genome assembly of wild tea tree DASZ reveals pedigree and selection history of tea varieties.</title>
        <authorList>
            <person name="Zhang W."/>
        </authorList>
    </citation>
    <scope>NUCLEOTIDE SEQUENCE [LARGE SCALE GENOMIC DNA]</scope>
    <source>
        <strain evidence="2">cv. G240</strain>
        <tissue evidence="1">Leaf</tissue>
    </source>
</reference>